<reference evidence="3" key="2">
    <citation type="submission" date="2020-11" db="EMBL/GenBank/DDBJ databases">
        <authorList>
            <person name="McCartney M.A."/>
            <person name="Auch B."/>
            <person name="Kono T."/>
            <person name="Mallez S."/>
            <person name="Becker A."/>
            <person name="Gohl D.M."/>
            <person name="Silverstein K.A.T."/>
            <person name="Koren S."/>
            <person name="Bechman K.B."/>
            <person name="Herman A."/>
            <person name="Abrahante J.E."/>
            <person name="Garbe J."/>
        </authorList>
    </citation>
    <scope>NUCLEOTIDE SEQUENCE</scope>
    <source>
        <strain evidence="3">Duluth1</strain>
        <tissue evidence="3">Whole animal</tissue>
    </source>
</reference>
<evidence type="ECO:0000256" key="2">
    <source>
        <dbReference type="SAM" id="Phobius"/>
    </source>
</evidence>
<keyword evidence="2" id="KW-1133">Transmembrane helix</keyword>
<dbReference type="Proteomes" id="UP000828390">
    <property type="component" value="Unassembled WGS sequence"/>
</dbReference>
<reference evidence="3" key="1">
    <citation type="journal article" date="2019" name="bioRxiv">
        <title>The Genome of the Zebra Mussel, Dreissena polymorpha: A Resource for Invasive Species Research.</title>
        <authorList>
            <person name="McCartney M.A."/>
            <person name="Auch B."/>
            <person name="Kono T."/>
            <person name="Mallez S."/>
            <person name="Zhang Y."/>
            <person name="Obille A."/>
            <person name="Becker A."/>
            <person name="Abrahante J.E."/>
            <person name="Garbe J."/>
            <person name="Badalamenti J.P."/>
            <person name="Herman A."/>
            <person name="Mangelson H."/>
            <person name="Liachko I."/>
            <person name="Sullivan S."/>
            <person name="Sone E.D."/>
            <person name="Koren S."/>
            <person name="Silverstein K.A.T."/>
            <person name="Beckman K.B."/>
            <person name="Gohl D.M."/>
        </authorList>
    </citation>
    <scope>NUCLEOTIDE SEQUENCE</scope>
    <source>
        <strain evidence="3">Duluth1</strain>
        <tissue evidence="3">Whole animal</tissue>
    </source>
</reference>
<feature type="transmembrane region" description="Helical" evidence="2">
    <location>
        <begin position="80"/>
        <end position="104"/>
    </location>
</feature>
<proteinExistence type="predicted"/>
<sequence length="284" mass="32137">MSDHAPGLRRHHSETGPLNCVTVSELRWDHQDTADCHWKRAMPIWLGILTVVLPSLAFANQTTTNATCCHEDSSVNRAEIAAIVLGIIFLLLIGGAVVICILFYKGYLGRDPEEQATVMPLFPDIFTTPSSLRAVSYQAILKSKKTRQSLLKNTSSEPIIYIDDDIYHPPNSRPLPTNSVPAVPYREREINSKVHNYRGSENRQNRSFPERKRSRKQKSRRHTKIVRDIRPESAPAHVRERVHSDGLDEDIIVIPDTGRSLIITTDYGAKNPYMDYTVLSKSQL</sequence>
<evidence type="ECO:0000313" key="4">
    <source>
        <dbReference type="Proteomes" id="UP000828390"/>
    </source>
</evidence>
<keyword evidence="2" id="KW-0812">Transmembrane</keyword>
<organism evidence="3 4">
    <name type="scientific">Dreissena polymorpha</name>
    <name type="common">Zebra mussel</name>
    <name type="synonym">Mytilus polymorpha</name>
    <dbReference type="NCBI Taxonomy" id="45954"/>
    <lineage>
        <taxon>Eukaryota</taxon>
        <taxon>Metazoa</taxon>
        <taxon>Spiralia</taxon>
        <taxon>Lophotrochozoa</taxon>
        <taxon>Mollusca</taxon>
        <taxon>Bivalvia</taxon>
        <taxon>Autobranchia</taxon>
        <taxon>Heteroconchia</taxon>
        <taxon>Euheterodonta</taxon>
        <taxon>Imparidentia</taxon>
        <taxon>Neoheterodontei</taxon>
        <taxon>Myida</taxon>
        <taxon>Dreissenoidea</taxon>
        <taxon>Dreissenidae</taxon>
        <taxon>Dreissena</taxon>
    </lineage>
</organism>
<feature type="compositionally biased region" description="Basic and acidic residues" evidence="1">
    <location>
        <begin position="191"/>
        <end position="211"/>
    </location>
</feature>
<protein>
    <submittedName>
        <fullName evidence="3">Uncharacterized protein</fullName>
    </submittedName>
</protein>
<keyword evidence="4" id="KW-1185">Reference proteome</keyword>
<feature type="region of interest" description="Disordered" evidence="1">
    <location>
        <begin position="191"/>
        <end position="224"/>
    </location>
</feature>
<dbReference type="AlphaFoldDB" id="A0A9D4JWS9"/>
<gene>
    <name evidence="3" type="ORF">DPMN_127757</name>
</gene>
<feature type="compositionally biased region" description="Basic residues" evidence="1">
    <location>
        <begin position="212"/>
        <end position="224"/>
    </location>
</feature>
<evidence type="ECO:0000256" key="1">
    <source>
        <dbReference type="SAM" id="MobiDB-lite"/>
    </source>
</evidence>
<accession>A0A9D4JWS9</accession>
<keyword evidence="2" id="KW-0472">Membrane</keyword>
<comment type="caution">
    <text evidence="3">The sequence shown here is derived from an EMBL/GenBank/DDBJ whole genome shotgun (WGS) entry which is preliminary data.</text>
</comment>
<feature type="transmembrane region" description="Helical" evidence="2">
    <location>
        <begin position="41"/>
        <end position="60"/>
    </location>
</feature>
<name>A0A9D4JWS9_DREPO</name>
<evidence type="ECO:0000313" key="3">
    <source>
        <dbReference type="EMBL" id="KAH3825874.1"/>
    </source>
</evidence>
<dbReference type="EMBL" id="JAIWYP010000005">
    <property type="protein sequence ID" value="KAH3825874.1"/>
    <property type="molecule type" value="Genomic_DNA"/>
</dbReference>